<evidence type="ECO:0000259" key="3">
    <source>
        <dbReference type="PROSITE" id="PS50110"/>
    </source>
</evidence>
<dbReference type="KEGG" id="scd:Spica_0696"/>
<proteinExistence type="predicted"/>
<dbReference type="SUPFAM" id="SSF52172">
    <property type="entry name" value="CheY-like"/>
    <property type="match status" value="1"/>
</dbReference>
<dbReference type="eggNOG" id="COG3437">
    <property type="taxonomic scope" value="Bacteria"/>
</dbReference>
<dbReference type="Gene3D" id="3.40.50.2300">
    <property type="match status" value="1"/>
</dbReference>
<accession>F8EXA7</accession>
<feature type="domain" description="Response regulatory" evidence="3">
    <location>
        <begin position="5"/>
        <end position="125"/>
    </location>
</feature>
<dbReference type="OrthoDB" id="369918at2"/>
<dbReference type="GO" id="GO:0000160">
    <property type="term" value="P:phosphorelay signal transduction system"/>
    <property type="evidence" value="ECO:0007669"/>
    <property type="project" value="InterPro"/>
</dbReference>
<evidence type="ECO:0000256" key="1">
    <source>
        <dbReference type="ARBA" id="ARBA00022801"/>
    </source>
</evidence>
<organism evidence="4 5">
    <name type="scientific">Gracilinema caldarium (strain ATCC 51460 / DSM 7334 / H1)</name>
    <name type="common">Treponema caldarium</name>
    <dbReference type="NCBI Taxonomy" id="744872"/>
    <lineage>
        <taxon>Bacteria</taxon>
        <taxon>Pseudomonadati</taxon>
        <taxon>Spirochaetota</taxon>
        <taxon>Spirochaetia</taxon>
        <taxon>Spirochaetales</taxon>
        <taxon>Breznakiellaceae</taxon>
        <taxon>Gracilinema</taxon>
    </lineage>
</organism>
<dbReference type="RefSeq" id="WP_013968162.1">
    <property type="nucleotide sequence ID" value="NC_015732.1"/>
</dbReference>
<keyword evidence="1" id="KW-0378">Hydrolase</keyword>
<feature type="modified residue" description="4-aspartylphosphate" evidence="2">
    <location>
        <position position="60"/>
    </location>
</feature>
<gene>
    <name evidence="4" type="ordered locus">Spica_0696</name>
</gene>
<dbReference type="Pfam" id="PF07228">
    <property type="entry name" value="SpoIIE"/>
    <property type="match status" value="1"/>
</dbReference>
<dbReference type="Proteomes" id="UP000000503">
    <property type="component" value="Chromosome"/>
</dbReference>
<sequence>MANQYILLVDDEPNILKALSRELEFWTEERNITILTAPDSLKALEILKEKGSNTVLVISDLRMPQMKGSDFLQVVRDTYPHILAILLTGYSETNEIIKAVRAGIFSYILKPWDSEYLIAEIDKAYTTAMLKREHDALLKRMQEELKWAGEMQKALLRPVLPQSNTVEYRVSYRPVPQLYCGGDYYDVITLSSDRYLLLIGDVAGHGVRAAFVTGILKAIIYPEYVRAHLTKHITPTGFLSWLNDRMNFELRRTTGLLITFFAGILDVKTQYFVYANAGQCHPCILRGTSIAELPVSGSAIGYASNVMYAEQGVQLQSGDVITLYTDGLLEFTHEQQPVSLSPKDIFTGILYSSDYHRALLTRALELSKAKDFTDDVTILSARII</sequence>
<dbReference type="PROSITE" id="PS50110">
    <property type="entry name" value="RESPONSE_REGULATORY"/>
    <property type="match status" value="1"/>
</dbReference>
<dbReference type="InterPro" id="IPR036457">
    <property type="entry name" value="PPM-type-like_dom_sf"/>
</dbReference>
<dbReference type="InterPro" id="IPR011006">
    <property type="entry name" value="CheY-like_superfamily"/>
</dbReference>
<dbReference type="Pfam" id="PF00072">
    <property type="entry name" value="Response_reg"/>
    <property type="match status" value="1"/>
</dbReference>
<dbReference type="SMART" id="SM00448">
    <property type="entry name" value="REC"/>
    <property type="match status" value="1"/>
</dbReference>
<dbReference type="EMBL" id="CP002868">
    <property type="protein sequence ID" value="AEJ18850.1"/>
    <property type="molecule type" value="Genomic_DNA"/>
</dbReference>
<dbReference type="SMART" id="SM00331">
    <property type="entry name" value="PP2C_SIG"/>
    <property type="match status" value="1"/>
</dbReference>
<dbReference type="STRING" id="744872.Spica_0696"/>
<dbReference type="InterPro" id="IPR052016">
    <property type="entry name" value="Bact_Sigma-Reg"/>
</dbReference>
<dbReference type="AlphaFoldDB" id="F8EXA7"/>
<dbReference type="InterPro" id="IPR001789">
    <property type="entry name" value="Sig_transdc_resp-reg_receiver"/>
</dbReference>
<dbReference type="Gene3D" id="3.60.40.10">
    <property type="entry name" value="PPM-type phosphatase domain"/>
    <property type="match status" value="1"/>
</dbReference>
<dbReference type="eggNOG" id="COG2208">
    <property type="taxonomic scope" value="Bacteria"/>
</dbReference>
<evidence type="ECO:0000313" key="4">
    <source>
        <dbReference type="EMBL" id="AEJ18850.1"/>
    </source>
</evidence>
<dbReference type="SUPFAM" id="SSF81606">
    <property type="entry name" value="PP2C-like"/>
    <property type="match status" value="1"/>
</dbReference>
<protein>
    <submittedName>
        <fullName evidence="4">Response regulator receiver modulated serine phosphatase</fullName>
    </submittedName>
</protein>
<evidence type="ECO:0000256" key="2">
    <source>
        <dbReference type="PROSITE-ProRule" id="PRU00169"/>
    </source>
</evidence>
<dbReference type="InterPro" id="IPR001932">
    <property type="entry name" value="PPM-type_phosphatase-like_dom"/>
</dbReference>
<dbReference type="CDD" id="cd17569">
    <property type="entry name" value="REC_HupR-like"/>
    <property type="match status" value="1"/>
</dbReference>
<keyword evidence="5" id="KW-1185">Reference proteome</keyword>
<dbReference type="GO" id="GO:0016791">
    <property type="term" value="F:phosphatase activity"/>
    <property type="evidence" value="ECO:0007669"/>
    <property type="project" value="TreeGrafter"/>
</dbReference>
<keyword evidence="2" id="KW-0597">Phosphoprotein</keyword>
<dbReference type="PANTHER" id="PTHR43156">
    <property type="entry name" value="STAGE II SPORULATION PROTEIN E-RELATED"/>
    <property type="match status" value="1"/>
</dbReference>
<name>F8EXA7_GRAC1</name>
<reference evidence="5" key="1">
    <citation type="journal article" date="2013" name="Stand. Genomic Sci.">
        <title>Genome sequence of the thermophilic fresh-water bacterium Spirochaeta caldaria type strain (H1(T)), reclassification of Spirochaeta caldaria, Spirochaeta stenostrepta, and Spirochaeta zuelzerae in the genus Treponema as Treponema caldaria comb. nov., Treponema stenostrepta comb. nov., and Treponema zuelzerae comb. nov., and emendation of the genus Treponema.</title>
        <authorList>
            <person name="Abt B."/>
            <person name="Goker M."/>
            <person name="Scheuner C."/>
            <person name="Han C."/>
            <person name="Lu M."/>
            <person name="Misra M."/>
            <person name="Lapidus A."/>
            <person name="Nolan M."/>
            <person name="Lucas S."/>
            <person name="Hammon N."/>
            <person name="Deshpande S."/>
            <person name="Cheng J.F."/>
            <person name="Tapia R."/>
            <person name="Goodwin L.A."/>
            <person name="Pitluck S."/>
            <person name="Liolios K."/>
            <person name="Pagani I."/>
            <person name="Ivanova N."/>
            <person name="Mavromatis K."/>
            <person name="Mikhailova N."/>
            <person name="Huntemann M."/>
            <person name="Pati A."/>
            <person name="Chen A."/>
            <person name="Palaniappan K."/>
            <person name="Land M."/>
            <person name="Hauser L."/>
            <person name="Jeffries C.D."/>
            <person name="Rohde M."/>
            <person name="Spring S."/>
            <person name="Gronow S."/>
            <person name="Detter J.C."/>
            <person name="Bristow J."/>
            <person name="Eisen J.A."/>
            <person name="Markowitz V."/>
            <person name="Hugenholtz P."/>
            <person name="Kyrpides N.C."/>
            <person name="Woyke T."/>
            <person name="Klenk H.P."/>
        </authorList>
    </citation>
    <scope>NUCLEOTIDE SEQUENCE</scope>
    <source>
        <strain evidence="5">ATCC 51460 / DSM 7334 / H1</strain>
    </source>
</reference>
<evidence type="ECO:0000313" key="5">
    <source>
        <dbReference type="Proteomes" id="UP000000503"/>
    </source>
</evidence>
<dbReference type="PANTHER" id="PTHR43156:SF2">
    <property type="entry name" value="STAGE II SPORULATION PROTEIN E"/>
    <property type="match status" value="1"/>
</dbReference>
<dbReference type="HOGENOM" id="CLU_000445_43_7_12"/>